<dbReference type="Proteomes" id="UP000275267">
    <property type="component" value="Unassembled WGS sequence"/>
</dbReference>
<dbReference type="EMBL" id="PQIB02000446">
    <property type="protein sequence ID" value="RLM50352.1"/>
    <property type="molecule type" value="Genomic_DNA"/>
</dbReference>
<dbReference type="GO" id="GO:0016747">
    <property type="term" value="F:acyltransferase activity, transferring groups other than amino-acyl groups"/>
    <property type="evidence" value="ECO:0007669"/>
    <property type="project" value="UniProtKB-ARBA"/>
</dbReference>
<proteinExistence type="inferred from homology"/>
<evidence type="ECO:0000313" key="5">
    <source>
        <dbReference type="Proteomes" id="UP000275267"/>
    </source>
</evidence>
<keyword evidence="2" id="KW-0808">Transferase</keyword>
<keyword evidence="5" id="KW-1185">Reference proteome</keyword>
<dbReference type="InterPro" id="IPR023213">
    <property type="entry name" value="CAT-like_dom_sf"/>
</dbReference>
<organism evidence="4 5">
    <name type="scientific">Panicum miliaceum</name>
    <name type="common">Proso millet</name>
    <name type="synonym">Broomcorn millet</name>
    <dbReference type="NCBI Taxonomy" id="4540"/>
    <lineage>
        <taxon>Eukaryota</taxon>
        <taxon>Viridiplantae</taxon>
        <taxon>Streptophyta</taxon>
        <taxon>Embryophyta</taxon>
        <taxon>Tracheophyta</taxon>
        <taxon>Spermatophyta</taxon>
        <taxon>Magnoliopsida</taxon>
        <taxon>Liliopsida</taxon>
        <taxon>Poales</taxon>
        <taxon>Poaceae</taxon>
        <taxon>PACMAD clade</taxon>
        <taxon>Panicoideae</taxon>
        <taxon>Panicodae</taxon>
        <taxon>Paniceae</taxon>
        <taxon>Panicinae</taxon>
        <taxon>Panicum</taxon>
        <taxon>Panicum sect. Panicum</taxon>
    </lineage>
</organism>
<keyword evidence="3" id="KW-0012">Acyltransferase</keyword>
<gene>
    <name evidence="4" type="ORF">C2845_PMPSC049114</name>
</gene>
<reference evidence="5" key="1">
    <citation type="journal article" date="2019" name="Nat. Commun.">
        <title>The genome of broomcorn millet.</title>
        <authorList>
            <person name="Zou C."/>
            <person name="Miki D."/>
            <person name="Li D."/>
            <person name="Tang Q."/>
            <person name="Xiao L."/>
            <person name="Rajput S."/>
            <person name="Deng P."/>
            <person name="Jia W."/>
            <person name="Huang R."/>
            <person name="Zhang M."/>
            <person name="Sun Y."/>
            <person name="Hu J."/>
            <person name="Fu X."/>
            <person name="Schnable P.S."/>
            <person name="Li F."/>
            <person name="Zhang H."/>
            <person name="Feng B."/>
            <person name="Zhu X."/>
            <person name="Liu R."/>
            <person name="Schnable J.C."/>
            <person name="Zhu J.-K."/>
            <person name="Zhang H."/>
        </authorList>
    </citation>
    <scope>NUCLEOTIDE SEQUENCE [LARGE SCALE GENOMIC DNA]</scope>
</reference>
<evidence type="ECO:0000313" key="4">
    <source>
        <dbReference type="EMBL" id="RLM50352.1"/>
    </source>
</evidence>
<evidence type="ECO:0000256" key="2">
    <source>
        <dbReference type="ARBA" id="ARBA00022679"/>
    </source>
</evidence>
<comment type="similarity">
    <text evidence="1">Belongs to the plant acyltransferase family.</text>
</comment>
<sequence length="175" mass="18591">MELARRSSSLAIWEKISPCSHPRPSSPATAAAATLHPCPLTSSPSPCSTRGQGLAKALAAHRQWAGQFGVDDGGGRAILLNDAGVRFVDATADVALSRIMPVEPTPELLRMQPGGTGAEELMLVQVTRFPCGSFVVGAPPVHHTPPRRRRLRQVRIRDRTRGATPRVAAAPLSTP</sequence>
<dbReference type="Gene3D" id="3.30.559.10">
    <property type="entry name" value="Chloramphenicol acetyltransferase-like domain"/>
    <property type="match status" value="1"/>
</dbReference>
<protein>
    <submittedName>
        <fullName evidence="4">Uncharacterized protein</fullName>
    </submittedName>
</protein>
<name>A0A3L6P9L4_PANMI</name>
<dbReference type="Pfam" id="PF02458">
    <property type="entry name" value="Transferase"/>
    <property type="match status" value="1"/>
</dbReference>
<accession>A0A3L6P9L4</accession>
<comment type="caution">
    <text evidence="4">The sequence shown here is derived from an EMBL/GenBank/DDBJ whole genome shotgun (WGS) entry which is preliminary data.</text>
</comment>
<dbReference type="PANTHER" id="PTHR31147">
    <property type="entry name" value="ACYL TRANSFERASE 4"/>
    <property type="match status" value="1"/>
</dbReference>
<evidence type="ECO:0000256" key="3">
    <source>
        <dbReference type="ARBA" id="ARBA00023315"/>
    </source>
</evidence>
<dbReference type="OrthoDB" id="688683at2759"/>
<dbReference type="PANTHER" id="PTHR31147:SF1">
    <property type="entry name" value="ACYL TRANSFERASE 4"/>
    <property type="match status" value="1"/>
</dbReference>
<dbReference type="InterPro" id="IPR050898">
    <property type="entry name" value="Plant_acyltransferase"/>
</dbReference>
<dbReference type="STRING" id="4540.A0A3L6P9L4"/>
<evidence type="ECO:0000256" key="1">
    <source>
        <dbReference type="ARBA" id="ARBA00009861"/>
    </source>
</evidence>
<dbReference type="AlphaFoldDB" id="A0A3L6P9L4"/>